<dbReference type="STRING" id="42253.NITMOv2_3414"/>
<organism evidence="1 2">
    <name type="scientific">Nitrospira moscoviensis</name>
    <dbReference type="NCBI Taxonomy" id="42253"/>
    <lineage>
        <taxon>Bacteria</taxon>
        <taxon>Pseudomonadati</taxon>
        <taxon>Nitrospirota</taxon>
        <taxon>Nitrospiria</taxon>
        <taxon>Nitrospirales</taxon>
        <taxon>Nitrospiraceae</taxon>
        <taxon>Nitrospira</taxon>
    </lineage>
</organism>
<name>A0A0K2GFS7_NITMO</name>
<evidence type="ECO:0000313" key="1">
    <source>
        <dbReference type="EMBL" id="ALA59806.1"/>
    </source>
</evidence>
<evidence type="ECO:0008006" key="3">
    <source>
        <dbReference type="Google" id="ProtNLM"/>
    </source>
</evidence>
<sequence length="491" mass="53327">MEGKAEIQPDMRSVNGVSQLPTLPTEFGRGEALEIGRPESGAASRMLTASVVPLTIRDSESLAIIPPRFDQQFGGAGATGTSGQTTFGVFGLQVVPAITISGRYDSNVFFTPAIQGVRREDYATSVTPQLFVRDNGRYVSTLMQIGATGEYFTVHPGLSYVGFNGAVNFTFDNIVRRWVQGASLYVSNFTNYTPTPPSFLTAGSGAYSPLAEQGEAQLSIEDTYIRGFQLQRVNTLTNQSTIGGLYPVSSTTNLVAAYSYAFINFGRQYQSDFSPGLFDNVQHTGRIGLSHRLTAQDTILFQYAYNRDIFSSAGSGNFETHGGTVAWTRSYSPALRSTLSGGASLVNQEFAGGTQSNWVYTAAASLNWTRGLDSVTLTYSGGVYPSFVANAGPIFSNLVAATLTHRFRDNVVGGVGANYSSNKSIEDSSSQPGLNFESKTANAWVNYRLTQSTFLWLTYNWGLFSGNYADPNQTQIFARNEVILSLSQYWR</sequence>
<accession>A0A0K2GFS7</accession>
<dbReference type="EMBL" id="CP011801">
    <property type="protein sequence ID" value="ALA59806.1"/>
    <property type="molecule type" value="Genomic_DNA"/>
</dbReference>
<gene>
    <name evidence="1" type="ORF">NITMOv2_3414</name>
</gene>
<reference evidence="1 2" key="1">
    <citation type="journal article" date="2015" name="Proc. Natl. Acad. Sci. U.S.A.">
        <title>Expanded metabolic versatility of ubiquitous nitrite-oxidizing bacteria from the genus Nitrospira.</title>
        <authorList>
            <person name="Koch H."/>
            <person name="Lucker S."/>
            <person name="Albertsen M."/>
            <person name="Kitzinger K."/>
            <person name="Herbold C."/>
            <person name="Spieck E."/>
            <person name="Nielsen P.H."/>
            <person name="Wagner M."/>
            <person name="Daims H."/>
        </authorList>
    </citation>
    <scope>NUCLEOTIDE SEQUENCE [LARGE SCALE GENOMIC DNA]</scope>
    <source>
        <strain evidence="1 2">NSP M-1</strain>
    </source>
</reference>
<protein>
    <recommendedName>
        <fullName evidence="3">Porin</fullName>
    </recommendedName>
</protein>
<keyword evidence="2" id="KW-1185">Reference proteome</keyword>
<dbReference type="Proteomes" id="UP000069205">
    <property type="component" value="Chromosome"/>
</dbReference>
<evidence type="ECO:0000313" key="2">
    <source>
        <dbReference type="Proteomes" id="UP000069205"/>
    </source>
</evidence>
<dbReference type="KEGG" id="nmv:NITMOv2_3414"/>
<dbReference type="PATRIC" id="fig|42253.5.peg.3368"/>
<dbReference type="AlphaFoldDB" id="A0A0K2GFS7"/>
<proteinExistence type="predicted"/>